<dbReference type="OMA" id="FPPMDGQ"/>
<dbReference type="Proteomes" id="UP000242180">
    <property type="component" value="Unassembled WGS sequence"/>
</dbReference>
<evidence type="ECO:0000313" key="12">
    <source>
        <dbReference type="EMBL" id="ORZ03026.1"/>
    </source>
</evidence>
<comment type="caution">
    <text evidence="12">The sequence shown here is derived from an EMBL/GenBank/DDBJ whole genome shotgun (WGS) entry which is preliminary data.</text>
</comment>
<gene>
    <name evidence="12" type="ORF">BCR43DRAFT_482600</name>
</gene>
<evidence type="ECO:0000256" key="9">
    <source>
        <dbReference type="PIRSR" id="PIRSR610347-1"/>
    </source>
</evidence>
<reference evidence="12 13" key="1">
    <citation type="submission" date="2016-07" db="EMBL/GenBank/DDBJ databases">
        <title>Pervasive Adenine N6-methylation of Active Genes in Fungi.</title>
        <authorList>
            <consortium name="DOE Joint Genome Institute"/>
            <person name="Mondo S.J."/>
            <person name="Dannebaum R.O."/>
            <person name="Kuo R.C."/>
            <person name="Labutti K."/>
            <person name="Haridas S."/>
            <person name="Kuo A."/>
            <person name="Salamov A."/>
            <person name="Ahrendt S.R."/>
            <person name="Lipzen A."/>
            <person name="Sullivan W."/>
            <person name="Andreopoulos W.B."/>
            <person name="Clum A."/>
            <person name="Lindquist E."/>
            <person name="Daum C."/>
            <person name="Ramamoorthy G.K."/>
            <person name="Gryganskyi A."/>
            <person name="Culley D."/>
            <person name="Magnuson J.K."/>
            <person name="James T.Y."/>
            <person name="O'Malley M.A."/>
            <person name="Stajich J.E."/>
            <person name="Spatafora J.W."/>
            <person name="Visel A."/>
            <person name="Grigoriev I.V."/>
        </authorList>
    </citation>
    <scope>NUCLEOTIDE SEQUENCE [LARGE SCALE GENOMIC DNA]</scope>
    <source>
        <strain evidence="12 13">NRRL 2496</strain>
    </source>
</reference>
<dbReference type="GO" id="GO:0005634">
    <property type="term" value="C:nucleus"/>
    <property type="evidence" value="ECO:0007669"/>
    <property type="project" value="UniProtKB-SubCell"/>
</dbReference>
<dbReference type="InParanoid" id="A0A1X2HTY4"/>
<dbReference type="OrthoDB" id="47785at2759"/>
<keyword evidence="7" id="KW-0234">DNA repair</keyword>
<dbReference type="EMBL" id="MCGN01000001">
    <property type="protein sequence ID" value="ORZ03026.1"/>
    <property type="molecule type" value="Genomic_DNA"/>
</dbReference>
<comment type="similarity">
    <text evidence="2">Belongs to the tyrosyl-DNA phosphodiesterase family.</text>
</comment>
<organism evidence="12 13">
    <name type="scientific">Syncephalastrum racemosum</name>
    <name type="common">Filamentous fungus</name>
    <dbReference type="NCBI Taxonomy" id="13706"/>
    <lineage>
        <taxon>Eukaryota</taxon>
        <taxon>Fungi</taxon>
        <taxon>Fungi incertae sedis</taxon>
        <taxon>Mucoromycota</taxon>
        <taxon>Mucoromycotina</taxon>
        <taxon>Mucoromycetes</taxon>
        <taxon>Mucorales</taxon>
        <taxon>Syncephalastraceae</taxon>
        <taxon>Syncephalastrum</taxon>
    </lineage>
</organism>
<dbReference type="InterPro" id="IPR003903">
    <property type="entry name" value="UIM_dom"/>
</dbReference>
<dbReference type="PROSITE" id="PS50330">
    <property type="entry name" value="UIM"/>
    <property type="match status" value="1"/>
</dbReference>
<dbReference type="Gene3D" id="3.30.870.10">
    <property type="entry name" value="Endonuclease Chain A"/>
    <property type="match status" value="2"/>
</dbReference>
<evidence type="ECO:0000256" key="6">
    <source>
        <dbReference type="ARBA" id="ARBA00022839"/>
    </source>
</evidence>
<keyword evidence="8" id="KW-0539">Nucleus</keyword>
<keyword evidence="5" id="KW-0378">Hydrolase</keyword>
<dbReference type="GO" id="GO:0003690">
    <property type="term" value="F:double-stranded DNA binding"/>
    <property type="evidence" value="ECO:0007669"/>
    <property type="project" value="TreeGrafter"/>
</dbReference>
<proteinExistence type="inferred from homology"/>
<evidence type="ECO:0000256" key="1">
    <source>
        <dbReference type="ARBA" id="ARBA00004123"/>
    </source>
</evidence>
<dbReference type="AlphaFoldDB" id="A0A1X2HTY4"/>
<dbReference type="PANTHER" id="PTHR12415:SF0">
    <property type="entry name" value="TYROSYL-DNA PHOSPHODIESTERASE 1"/>
    <property type="match status" value="1"/>
</dbReference>
<dbReference type="GO" id="GO:0017005">
    <property type="term" value="F:3'-tyrosyl-DNA phosphodiesterase activity"/>
    <property type="evidence" value="ECO:0007669"/>
    <property type="project" value="TreeGrafter"/>
</dbReference>
<feature type="active site" description="Proton donor/acceptor" evidence="9">
    <location>
        <position position="399"/>
    </location>
</feature>
<evidence type="ECO:0000256" key="10">
    <source>
        <dbReference type="PIRSR" id="PIRSR610347-2"/>
    </source>
</evidence>
<keyword evidence="13" id="KW-1185">Reference proteome</keyword>
<dbReference type="SUPFAM" id="SSF56024">
    <property type="entry name" value="Phospholipase D/nuclease"/>
    <property type="match status" value="2"/>
</dbReference>
<feature type="binding site" evidence="10">
    <location>
        <position position="177"/>
    </location>
    <ligand>
        <name>substrate</name>
    </ligand>
</feature>
<dbReference type="InterPro" id="IPR010347">
    <property type="entry name" value="Tdp1"/>
</dbReference>
<evidence type="ECO:0000256" key="2">
    <source>
        <dbReference type="ARBA" id="ARBA00010205"/>
    </source>
</evidence>
<comment type="subcellular location">
    <subcellularLocation>
        <location evidence="1">Nucleus</location>
    </subcellularLocation>
</comment>
<dbReference type="CDD" id="cd09122">
    <property type="entry name" value="PLDc_Tdp1_1"/>
    <property type="match status" value="1"/>
</dbReference>
<evidence type="ECO:0000256" key="8">
    <source>
        <dbReference type="ARBA" id="ARBA00023242"/>
    </source>
</evidence>
<name>A0A1X2HTY4_SYNRA</name>
<dbReference type="GO" id="GO:0006281">
    <property type="term" value="P:DNA repair"/>
    <property type="evidence" value="ECO:0007669"/>
    <property type="project" value="UniProtKB-KW"/>
</dbReference>
<keyword evidence="4" id="KW-0227">DNA damage</keyword>
<evidence type="ECO:0000256" key="5">
    <source>
        <dbReference type="ARBA" id="ARBA00022801"/>
    </source>
</evidence>
<feature type="active site" description="Nucleophile" evidence="9">
    <location>
        <position position="175"/>
    </location>
</feature>
<evidence type="ECO:0000256" key="3">
    <source>
        <dbReference type="ARBA" id="ARBA00022722"/>
    </source>
</evidence>
<dbReference type="GO" id="GO:0004527">
    <property type="term" value="F:exonuclease activity"/>
    <property type="evidence" value="ECO:0007669"/>
    <property type="project" value="UniProtKB-KW"/>
</dbReference>
<dbReference type="Pfam" id="PF02809">
    <property type="entry name" value="UIM"/>
    <property type="match status" value="2"/>
</dbReference>
<dbReference type="CDD" id="cd09123">
    <property type="entry name" value="PLDc_Tdp1_2"/>
    <property type="match status" value="1"/>
</dbReference>
<evidence type="ECO:0000256" key="4">
    <source>
        <dbReference type="ARBA" id="ARBA00022763"/>
    </source>
</evidence>
<feature type="region of interest" description="Disordered" evidence="11">
    <location>
        <begin position="470"/>
        <end position="492"/>
    </location>
</feature>
<dbReference type="PANTHER" id="PTHR12415">
    <property type="entry name" value="TYROSYL-DNA PHOSPHODIESTERASE 1"/>
    <property type="match status" value="1"/>
</dbReference>
<feature type="binding site" evidence="10">
    <location>
        <position position="401"/>
    </location>
    <ligand>
        <name>substrate</name>
    </ligand>
</feature>
<dbReference type="GO" id="GO:0003697">
    <property type="term" value="F:single-stranded DNA binding"/>
    <property type="evidence" value="ECO:0007669"/>
    <property type="project" value="TreeGrafter"/>
</dbReference>
<dbReference type="STRING" id="13706.A0A1X2HTY4"/>
<feature type="compositionally biased region" description="Basic and acidic residues" evidence="11">
    <location>
        <begin position="15"/>
        <end position="33"/>
    </location>
</feature>
<keyword evidence="6" id="KW-0269">Exonuclease</keyword>
<evidence type="ECO:0000256" key="7">
    <source>
        <dbReference type="ARBA" id="ARBA00023204"/>
    </source>
</evidence>
<keyword evidence="3" id="KW-0540">Nuclease</keyword>
<dbReference type="Pfam" id="PF06087">
    <property type="entry name" value="Tyr-DNA_phospho"/>
    <property type="match status" value="1"/>
</dbReference>
<protein>
    <submittedName>
        <fullName evidence="12">Tyrosyl-DNA phosphodiesterase-domain-containing protein</fullName>
    </submittedName>
</protein>
<feature type="region of interest" description="Disordered" evidence="11">
    <location>
        <begin position="1"/>
        <end position="33"/>
    </location>
</feature>
<evidence type="ECO:0000313" key="13">
    <source>
        <dbReference type="Proteomes" id="UP000242180"/>
    </source>
</evidence>
<accession>A0A1X2HTY4</accession>
<sequence length="492" mass="55499">MDEDEDLKQAIALSLRDRLEGNDSDQHEQHEMKQALALSLGKTVEQLTARDMMRLQDSMGSNQGEKRPFSESTSPTSDAKRTAPERFWDGVVRLTYVEGFTLASAIRFEDIVQKSHLRKALITAMVVSTDWIEEQFPPDINLCVVLHGRPAMARKLDNRVFIMPPMKDENWGVFHSKLMLLFHTSSVRVVIGSANLEPYDYRDLENVVFIQDFPESSHTVAHEKDLPEFARDLCDLLDKMQVPPSVKQELFKYDFSRAKAHIVASVSGVFHGDYAYRRYGHPRLADVVRQIDAANPETRIEIQTSSLGGMTPSYLHELYRSCCGTDPYANGGKTPRVTRDMHLPPVDIIYPSRDTVEDSKLGPPGAGTICFNRASWEKTTFPKQIMCDSISHRAGTLMHSKYIIASLPGASKKGNNAMKGWVYVGSHNATMGAWGKLSQDKMTKEPKTSINNWELGIVLPLHDTSDIPAPYLRPPPRYKPGQQPWTQEGYFD</sequence>
<evidence type="ECO:0000256" key="11">
    <source>
        <dbReference type="SAM" id="MobiDB-lite"/>
    </source>
</evidence>
<feature type="region of interest" description="Disordered" evidence="11">
    <location>
        <begin position="57"/>
        <end position="82"/>
    </location>
</feature>